<dbReference type="Gramene" id="PVH64282">
    <property type="protein sequence ID" value="PVH64282"/>
    <property type="gene ID" value="PAHAL_2G228600"/>
</dbReference>
<evidence type="ECO:0000313" key="1">
    <source>
        <dbReference type="EMBL" id="PVH64282.1"/>
    </source>
</evidence>
<name>A0A2T8KQ81_9POAL</name>
<gene>
    <name evidence="1" type="ORF">PAHAL_2G228600</name>
</gene>
<sequence>MDKQVRLVAQTGQTGADHECLETLRLERPEINGGKDSYKHKGKKPKLSFDELLAKYLKENEAKLSYASHPTSFHPYSSWGWNDPWAHTPSYFRPYHVEYAAPREPSRARQPYSRVQNKKGVVKQVYRVKQDGHKDKSSDLNSIDEKPINALKTSAINSKEKEKLVVDPPSAKSEQKELNKPRIRNEMLLSKTEKLSAQELKERNMAWIPKGSVQVQRKDGIQGKGAMEMIKKIKIKRQSRTLRFAPNHQNYRSSYHPYALQMPSMPQSWSSSLDMFGYPSIFILTSSIT</sequence>
<dbReference type="AlphaFoldDB" id="A0A2T8KQ81"/>
<reference evidence="1" key="1">
    <citation type="submission" date="2018-04" db="EMBL/GenBank/DDBJ databases">
        <title>WGS assembly of Panicum hallii.</title>
        <authorList>
            <person name="Lovell J."/>
            <person name="Jenkins J."/>
            <person name="Lowry D."/>
            <person name="Mamidi S."/>
            <person name="Sreedasyam A."/>
            <person name="Weng X."/>
            <person name="Barry K."/>
            <person name="Bonette J."/>
            <person name="Campitelli B."/>
            <person name="Daum C."/>
            <person name="Gordon S."/>
            <person name="Gould B."/>
            <person name="Lipzen A."/>
            <person name="Macqueen A."/>
            <person name="Palacio-Mejia J."/>
            <person name="Plott C."/>
            <person name="Shakirov E."/>
            <person name="Shu S."/>
            <person name="Yoshinaga Y."/>
            <person name="Zane M."/>
            <person name="Rokhsar D."/>
            <person name="Grimwood J."/>
            <person name="Schmutz J."/>
            <person name="Juenger T."/>
        </authorList>
    </citation>
    <scope>NUCLEOTIDE SEQUENCE [LARGE SCALE GENOMIC DNA]</scope>
    <source>
        <strain evidence="1">FIL2</strain>
    </source>
</reference>
<dbReference type="EMBL" id="CM008047">
    <property type="protein sequence ID" value="PVH64282.1"/>
    <property type="molecule type" value="Genomic_DNA"/>
</dbReference>
<accession>A0A2T8KQ81</accession>
<dbReference type="Proteomes" id="UP000243499">
    <property type="component" value="Chromosome 2"/>
</dbReference>
<proteinExistence type="predicted"/>
<protein>
    <submittedName>
        <fullName evidence="1">Uncharacterized protein</fullName>
    </submittedName>
</protein>
<organism evidence="1">
    <name type="scientific">Panicum hallii</name>
    <dbReference type="NCBI Taxonomy" id="206008"/>
    <lineage>
        <taxon>Eukaryota</taxon>
        <taxon>Viridiplantae</taxon>
        <taxon>Streptophyta</taxon>
        <taxon>Embryophyta</taxon>
        <taxon>Tracheophyta</taxon>
        <taxon>Spermatophyta</taxon>
        <taxon>Magnoliopsida</taxon>
        <taxon>Liliopsida</taxon>
        <taxon>Poales</taxon>
        <taxon>Poaceae</taxon>
        <taxon>PACMAD clade</taxon>
        <taxon>Panicoideae</taxon>
        <taxon>Panicodae</taxon>
        <taxon>Paniceae</taxon>
        <taxon>Panicinae</taxon>
        <taxon>Panicum</taxon>
        <taxon>Panicum sect. Panicum</taxon>
    </lineage>
</organism>